<dbReference type="Pfam" id="PF10961">
    <property type="entry name" value="SelK_SelG"/>
    <property type="match status" value="1"/>
</dbReference>
<gene>
    <name evidence="2" type="ORF">FMOSSE_LOCUS1520</name>
</gene>
<proteinExistence type="predicted"/>
<reference evidence="2" key="1">
    <citation type="submission" date="2021-06" db="EMBL/GenBank/DDBJ databases">
        <authorList>
            <person name="Kallberg Y."/>
            <person name="Tangrot J."/>
            <person name="Rosling A."/>
        </authorList>
    </citation>
    <scope>NUCLEOTIDE SEQUENCE</scope>
    <source>
        <strain evidence="2">87-6 pot B 2015</strain>
    </source>
</reference>
<dbReference type="AlphaFoldDB" id="A0A9N8VC83"/>
<comment type="caution">
    <text evidence="2">The sequence shown here is derived from an EMBL/GenBank/DDBJ whole genome shotgun (WGS) entry which is preliminary data.</text>
</comment>
<keyword evidence="1" id="KW-1133">Transmembrane helix</keyword>
<keyword evidence="1" id="KW-0472">Membrane</keyword>
<evidence type="ECO:0000313" key="3">
    <source>
        <dbReference type="Proteomes" id="UP000789375"/>
    </source>
</evidence>
<dbReference type="InterPro" id="IPR024491">
    <property type="entry name" value="Se_SelK/SelG"/>
</dbReference>
<evidence type="ECO:0000313" key="2">
    <source>
        <dbReference type="EMBL" id="CAG8451203.1"/>
    </source>
</evidence>
<dbReference type="Proteomes" id="UP000789375">
    <property type="component" value="Unassembled WGS sequence"/>
</dbReference>
<keyword evidence="3" id="KW-1185">Reference proteome</keyword>
<feature type="transmembrane region" description="Helical" evidence="1">
    <location>
        <begin position="20"/>
        <end position="40"/>
    </location>
</feature>
<sequence length="84" mass="9617">MTKYIAKDGTVCEQRTITRVVYDFFLYTYFFIFNFFHTLFSPSAAETLRESNGFSSSSNGGSNRIRRIVKHEEKDAYGKCCGCG</sequence>
<name>A0A9N8VC83_FUNMO</name>
<evidence type="ECO:0000256" key="1">
    <source>
        <dbReference type="SAM" id="Phobius"/>
    </source>
</evidence>
<keyword evidence="1" id="KW-0812">Transmembrane</keyword>
<dbReference type="EMBL" id="CAJVPP010000175">
    <property type="protein sequence ID" value="CAG8451203.1"/>
    <property type="molecule type" value="Genomic_DNA"/>
</dbReference>
<accession>A0A9N8VC83</accession>
<protein>
    <submittedName>
        <fullName evidence="2">10571_t:CDS:1</fullName>
    </submittedName>
</protein>
<organism evidence="2 3">
    <name type="scientific">Funneliformis mosseae</name>
    <name type="common">Endomycorrhizal fungus</name>
    <name type="synonym">Glomus mosseae</name>
    <dbReference type="NCBI Taxonomy" id="27381"/>
    <lineage>
        <taxon>Eukaryota</taxon>
        <taxon>Fungi</taxon>
        <taxon>Fungi incertae sedis</taxon>
        <taxon>Mucoromycota</taxon>
        <taxon>Glomeromycotina</taxon>
        <taxon>Glomeromycetes</taxon>
        <taxon>Glomerales</taxon>
        <taxon>Glomeraceae</taxon>
        <taxon>Funneliformis</taxon>
    </lineage>
</organism>